<dbReference type="PANTHER" id="PTHR45784:SF3">
    <property type="entry name" value="C-TYPE LECTIN DOMAIN FAMILY 4 MEMBER K-LIKE-RELATED"/>
    <property type="match status" value="1"/>
</dbReference>
<reference evidence="2" key="2">
    <citation type="submission" date="2025-09" db="UniProtKB">
        <authorList>
            <consortium name="Ensembl"/>
        </authorList>
    </citation>
    <scope>IDENTIFICATION</scope>
</reference>
<dbReference type="Ensembl" id="ENSNMLT00000004666.1">
    <property type="protein sequence ID" value="ENSNMLP00000004066.1"/>
    <property type="gene ID" value="ENSNMLG00000003002.1"/>
</dbReference>
<evidence type="ECO:0000259" key="1">
    <source>
        <dbReference type="PROSITE" id="PS50041"/>
    </source>
</evidence>
<keyword evidence="3" id="KW-1185">Reference proteome</keyword>
<dbReference type="Pfam" id="PF00059">
    <property type="entry name" value="Lectin_C"/>
    <property type="match status" value="1"/>
</dbReference>
<dbReference type="PANTHER" id="PTHR45784">
    <property type="entry name" value="C-TYPE LECTIN DOMAIN FAMILY 20 MEMBER A-RELATED"/>
    <property type="match status" value="1"/>
</dbReference>
<dbReference type="Proteomes" id="UP000694523">
    <property type="component" value="Unplaced"/>
</dbReference>
<evidence type="ECO:0000313" key="2">
    <source>
        <dbReference type="Ensembl" id="ENSNMLP00000004066.1"/>
    </source>
</evidence>
<dbReference type="Gene3D" id="3.10.100.10">
    <property type="entry name" value="Mannose-Binding Protein A, subunit A"/>
    <property type="match status" value="1"/>
</dbReference>
<proteinExistence type="predicted"/>
<accession>A0A8C6SE84</accession>
<evidence type="ECO:0000313" key="3">
    <source>
        <dbReference type="Proteomes" id="UP000694523"/>
    </source>
</evidence>
<reference evidence="2" key="1">
    <citation type="submission" date="2025-08" db="UniProtKB">
        <authorList>
            <consortium name="Ensembl"/>
        </authorList>
    </citation>
    <scope>IDENTIFICATION</scope>
</reference>
<dbReference type="InterPro" id="IPR016186">
    <property type="entry name" value="C-type_lectin-like/link_sf"/>
</dbReference>
<organism evidence="2 3">
    <name type="scientific">Neogobius melanostomus</name>
    <name type="common">round goby</name>
    <dbReference type="NCBI Taxonomy" id="47308"/>
    <lineage>
        <taxon>Eukaryota</taxon>
        <taxon>Metazoa</taxon>
        <taxon>Chordata</taxon>
        <taxon>Craniata</taxon>
        <taxon>Vertebrata</taxon>
        <taxon>Euteleostomi</taxon>
        <taxon>Actinopterygii</taxon>
        <taxon>Neopterygii</taxon>
        <taxon>Teleostei</taxon>
        <taxon>Neoteleostei</taxon>
        <taxon>Acanthomorphata</taxon>
        <taxon>Gobiaria</taxon>
        <taxon>Gobiiformes</taxon>
        <taxon>Gobioidei</taxon>
        <taxon>Gobiidae</taxon>
        <taxon>Benthophilinae</taxon>
        <taxon>Neogobiini</taxon>
        <taxon>Neogobius</taxon>
    </lineage>
</organism>
<dbReference type="SUPFAM" id="SSF56436">
    <property type="entry name" value="C-type lectin-like"/>
    <property type="match status" value="1"/>
</dbReference>
<dbReference type="AlphaFoldDB" id="A0A8C6SE84"/>
<dbReference type="SMART" id="SM00034">
    <property type="entry name" value="CLECT"/>
    <property type="match status" value="1"/>
</dbReference>
<protein>
    <recommendedName>
        <fullName evidence="1">C-type lectin domain-containing protein</fullName>
    </recommendedName>
</protein>
<sequence length="137" mass="16205">MFGTSHVKDIFTNMSALFDEVCSCFQRFIWGQKQYFYISTSKSWEDARYHCRQHHTDLAMIEDGSENTAVVSVLVPDEWTWIGLYRQAWRWSDGSDSQFKNWWSGEPNNADRNQHCALEHGHKWDDILPKNSIHTMK</sequence>
<dbReference type="PROSITE" id="PS50041">
    <property type="entry name" value="C_TYPE_LECTIN_2"/>
    <property type="match status" value="1"/>
</dbReference>
<dbReference type="InterPro" id="IPR016187">
    <property type="entry name" value="CTDL_fold"/>
</dbReference>
<dbReference type="InterPro" id="IPR001304">
    <property type="entry name" value="C-type_lectin-like"/>
</dbReference>
<name>A0A8C6SE84_9GOBI</name>
<feature type="domain" description="C-type lectin" evidence="1">
    <location>
        <begin position="30"/>
        <end position="126"/>
    </location>
</feature>